<evidence type="ECO:0000313" key="4">
    <source>
        <dbReference type="EMBL" id="ADN14781.1"/>
    </source>
</evidence>
<dbReference type="KEGG" id="cyj:Cyan7822_2821"/>
<dbReference type="HOGENOM" id="CLU_841234_0_0_3"/>
<dbReference type="STRING" id="497965.Cyan7822_2821"/>
<keyword evidence="1" id="KW-0819">tRNA processing</keyword>
<dbReference type="Pfam" id="PF01702">
    <property type="entry name" value="TGT"/>
    <property type="match status" value="1"/>
</dbReference>
<dbReference type="Gene3D" id="3.20.20.105">
    <property type="entry name" value="Queuine tRNA-ribosyltransferase-like"/>
    <property type="match status" value="1"/>
</dbReference>
<dbReference type="InterPro" id="IPR050076">
    <property type="entry name" value="ArchSynthase1/Queuine_TRR"/>
</dbReference>
<dbReference type="SUPFAM" id="SSF51713">
    <property type="entry name" value="tRNA-guanine transglycosylase"/>
    <property type="match status" value="1"/>
</dbReference>
<feature type="domain" description="tRNA-guanine(15) transglycosylase-like" evidence="3">
    <location>
        <begin position="103"/>
        <end position="315"/>
    </location>
</feature>
<accession>E0U6M2</accession>
<dbReference type="PANTHER" id="PTHR46499">
    <property type="entry name" value="QUEUINE TRNA-RIBOSYLTRANSFERASE"/>
    <property type="match status" value="1"/>
</dbReference>
<keyword evidence="5" id="KW-1185">Reference proteome</keyword>
<sequence>MFSVIKSSEYGRIGQLTNKEKNFSTPLLFPVVCLVTGTTARGGGLWKYVLQADQANGLLRRNLPVMSQVLHFLDFAPNNFKSVEKWRKLGIKQRYFEDVVPQIKYEAPLFLDSGGFQLLSKKSIDLSAYNLSLEGSKGYQSILRLQEEFGGDIIATLDYPLPPKLIKSEAEDRMNRSLENAVKSAYTLQKNQDWSPFLYVAVHGQTRESIGDYVQQIFEKFKRKKKLKDYRFGLAVGSLVPLRGAHKYEIIINLIRGLKENIPHKQRSNIPIHVFGITGTLIPILAYLGIDTFDSSTYIQEAKSLRYLEPNTRVNKPILEVEFVLPPLIL</sequence>
<organism evidence="4 5">
    <name type="scientific">Gloeothece verrucosa (strain PCC 7822)</name>
    <name type="common">Cyanothece sp. (strain PCC 7822)</name>
    <dbReference type="NCBI Taxonomy" id="497965"/>
    <lineage>
        <taxon>Bacteria</taxon>
        <taxon>Bacillati</taxon>
        <taxon>Cyanobacteriota</taxon>
        <taxon>Cyanophyceae</taxon>
        <taxon>Oscillatoriophycideae</taxon>
        <taxon>Chroococcales</taxon>
        <taxon>Aphanothecaceae</taxon>
        <taxon>Gloeothece</taxon>
        <taxon>Gloeothece verrucosa</taxon>
    </lineage>
</organism>
<dbReference type="InterPro" id="IPR036511">
    <property type="entry name" value="TGT-like_sf"/>
</dbReference>
<evidence type="ECO:0000259" key="3">
    <source>
        <dbReference type="Pfam" id="PF01702"/>
    </source>
</evidence>
<evidence type="ECO:0000256" key="1">
    <source>
        <dbReference type="ARBA" id="ARBA00022694"/>
    </source>
</evidence>
<dbReference type="AlphaFoldDB" id="E0U6M2"/>
<dbReference type="GO" id="GO:0016740">
    <property type="term" value="F:transferase activity"/>
    <property type="evidence" value="ECO:0007669"/>
    <property type="project" value="UniProtKB-KW"/>
</dbReference>
<evidence type="ECO:0000256" key="2">
    <source>
        <dbReference type="ARBA" id="ARBA00022785"/>
    </source>
</evidence>
<dbReference type="EMBL" id="CP002198">
    <property type="protein sequence ID" value="ADN14781.1"/>
    <property type="molecule type" value="Genomic_DNA"/>
</dbReference>
<dbReference type="RefSeq" id="WP_013322886.1">
    <property type="nucleotide sequence ID" value="NC_014501.1"/>
</dbReference>
<keyword evidence="4" id="KW-0808">Transferase</keyword>
<dbReference type="GO" id="GO:0008616">
    <property type="term" value="P:tRNA queuosine(34) biosynthetic process"/>
    <property type="evidence" value="ECO:0007669"/>
    <property type="project" value="UniProtKB-KW"/>
</dbReference>
<proteinExistence type="predicted"/>
<dbReference type="eggNOG" id="COG0343">
    <property type="taxonomic scope" value="Bacteria"/>
</dbReference>
<gene>
    <name evidence="4" type="ordered locus">Cyan7822_2821</name>
</gene>
<keyword evidence="2" id="KW-0671">Queuosine biosynthesis</keyword>
<dbReference type="PANTHER" id="PTHR46499:SF1">
    <property type="entry name" value="QUEUINE TRNA-RIBOSYLTRANSFERASE"/>
    <property type="match status" value="1"/>
</dbReference>
<name>E0U6M2_GLOV7</name>
<dbReference type="InterPro" id="IPR002616">
    <property type="entry name" value="tRNA_ribo_trans-like"/>
</dbReference>
<protein>
    <submittedName>
        <fullName evidence="4">Queuine/other tRNA-ribosyltransferase</fullName>
    </submittedName>
</protein>
<dbReference type="NCBIfam" id="TIGR00449">
    <property type="entry name" value="tgt_general"/>
    <property type="match status" value="1"/>
</dbReference>
<reference evidence="5" key="1">
    <citation type="journal article" date="2011" name="MBio">
        <title>Novel metabolic attributes of the genus Cyanothece, comprising a group of unicellular nitrogen-fixing Cyanobacteria.</title>
        <authorList>
            <person name="Bandyopadhyay A."/>
            <person name="Elvitigala T."/>
            <person name="Welsh E."/>
            <person name="Stockel J."/>
            <person name="Liberton M."/>
            <person name="Min H."/>
            <person name="Sherman L.A."/>
            <person name="Pakrasi H.B."/>
        </authorList>
    </citation>
    <scope>NUCLEOTIDE SEQUENCE [LARGE SCALE GENOMIC DNA]</scope>
    <source>
        <strain evidence="5">PCC 7822</strain>
    </source>
</reference>
<dbReference type="GO" id="GO:0005737">
    <property type="term" value="C:cytoplasm"/>
    <property type="evidence" value="ECO:0007669"/>
    <property type="project" value="TreeGrafter"/>
</dbReference>
<evidence type="ECO:0000313" key="5">
    <source>
        <dbReference type="Proteomes" id="UP000008206"/>
    </source>
</evidence>
<dbReference type="OrthoDB" id="437181at2"/>
<dbReference type="Proteomes" id="UP000008206">
    <property type="component" value="Chromosome"/>
</dbReference>